<gene>
    <name evidence="3" type="ORF">FHS03_005311</name>
</gene>
<dbReference type="Proteomes" id="UP000541535">
    <property type="component" value="Unassembled WGS sequence"/>
</dbReference>
<keyword evidence="4" id="KW-1185">Reference proteome</keyword>
<feature type="chain" id="PRO_5031013632" evidence="2">
    <location>
        <begin position="38"/>
        <end position="190"/>
    </location>
</feature>
<name>A0A7W5BFH9_9BURK</name>
<dbReference type="RefSeq" id="WP_229426454.1">
    <property type="nucleotide sequence ID" value="NZ_JACHXD010000025.1"/>
</dbReference>
<feature type="compositionally biased region" description="Basic and acidic residues" evidence="1">
    <location>
        <begin position="109"/>
        <end position="136"/>
    </location>
</feature>
<organism evidence="3 4">
    <name type="scientific">Pseudoduganella violacea</name>
    <dbReference type="NCBI Taxonomy" id="1715466"/>
    <lineage>
        <taxon>Bacteria</taxon>
        <taxon>Pseudomonadati</taxon>
        <taxon>Pseudomonadota</taxon>
        <taxon>Betaproteobacteria</taxon>
        <taxon>Burkholderiales</taxon>
        <taxon>Oxalobacteraceae</taxon>
        <taxon>Telluria group</taxon>
        <taxon>Pseudoduganella</taxon>
    </lineage>
</organism>
<evidence type="ECO:0000256" key="1">
    <source>
        <dbReference type="SAM" id="MobiDB-lite"/>
    </source>
</evidence>
<dbReference type="EMBL" id="JACHXD010000025">
    <property type="protein sequence ID" value="MBB3122214.1"/>
    <property type="molecule type" value="Genomic_DNA"/>
</dbReference>
<protein>
    <submittedName>
        <fullName evidence="3">Type IV secretory pathway VirB10-like protein</fullName>
    </submittedName>
</protein>
<reference evidence="3 4" key="1">
    <citation type="submission" date="2020-08" db="EMBL/GenBank/DDBJ databases">
        <title>Genomic Encyclopedia of Type Strains, Phase III (KMG-III): the genomes of soil and plant-associated and newly described type strains.</title>
        <authorList>
            <person name="Whitman W."/>
        </authorList>
    </citation>
    <scope>NUCLEOTIDE SEQUENCE [LARGE SCALE GENOMIC DNA]</scope>
    <source>
        <strain evidence="3 4">CECT 8897</strain>
    </source>
</reference>
<proteinExistence type="predicted"/>
<feature type="compositionally biased region" description="Low complexity" evidence="1">
    <location>
        <begin position="73"/>
        <end position="96"/>
    </location>
</feature>
<feature type="region of interest" description="Disordered" evidence="1">
    <location>
        <begin position="50"/>
        <end position="190"/>
    </location>
</feature>
<keyword evidence="2" id="KW-0732">Signal</keyword>
<evidence type="ECO:0000256" key="2">
    <source>
        <dbReference type="SAM" id="SignalP"/>
    </source>
</evidence>
<dbReference type="AlphaFoldDB" id="A0A7W5BFH9"/>
<evidence type="ECO:0000313" key="4">
    <source>
        <dbReference type="Proteomes" id="UP000541535"/>
    </source>
</evidence>
<feature type="signal peptide" evidence="2">
    <location>
        <begin position="1"/>
        <end position="37"/>
    </location>
</feature>
<sequence length="190" mass="20738">MMKSTPGKRFPASRQAFAAHGAALLAALLCWPALAQAQWVWLNERGVKQLSDQPPPPAVPNSRILKAPRGQMPEPLTAAPAADEAPTAEGEAAPAPDNKPRAKPTLAERNADYNKRRTEAAAAEQKTREETERQTDNAKNCDSIRANQRVLESGERAANYDKNGGRSFISDEQRAQQIKRNQQMLASGCK</sequence>
<feature type="compositionally biased region" description="Polar residues" evidence="1">
    <location>
        <begin position="175"/>
        <end position="190"/>
    </location>
</feature>
<accession>A0A7W5BFH9</accession>
<comment type="caution">
    <text evidence="3">The sequence shown here is derived from an EMBL/GenBank/DDBJ whole genome shotgun (WGS) entry which is preliminary data.</text>
</comment>
<evidence type="ECO:0000313" key="3">
    <source>
        <dbReference type="EMBL" id="MBB3122214.1"/>
    </source>
</evidence>